<dbReference type="EMBL" id="CAJNOO010006437">
    <property type="protein sequence ID" value="CAF1447198.1"/>
    <property type="molecule type" value="Genomic_DNA"/>
</dbReference>
<dbReference type="Pfam" id="PF13516">
    <property type="entry name" value="LRR_6"/>
    <property type="match status" value="3"/>
</dbReference>
<dbReference type="InterPro" id="IPR032675">
    <property type="entry name" value="LRR_dom_sf"/>
</dbReference>
<dbReference type="PANTHER" id="PTHR24111">
    <property type="entry name" value="LEUCINE-RICH REPEAT-CONTAINING PROTEIN 34"/>
    <property type="match status" value="1"/>
</dbReference>
<evidence type="ECO:0000313" key="2">
    <source>
        <dbReference type="EMBL" id="CAF1447198.1"/>
    </source>
</evidence>
<dbReference type="OrthoDB" id="8436363at2759"/>
<dbReference type="AlphaFoldDB" id="A0A815PCU8"/>
<dbReference type="InterPro" id="IPR001611">
    <property type="entry name" value="Leu-rich_rpt"/>
</dbReference>
<dbReference type="Proteomes" id="UP000663882">
    <property type="component" value="Unassembled WGS sequence"/>
</dbReference>
<reference evidence="2" key="1">
    <citation type="submission" date="2021-02" db="EMBL/GenBank/DDBJ databases">
        <authorList>
            <person name="Nowell W R."/>
        </authorList>
    </citation>
    <scope>NUCLEOTIDE SEQUENCE</scope>
</reference>
<proteinExistence type="predicted"/>
<comment type="caution">
    <text evidence="2">The sequence shown here is derived from an EMBL/GenBank/DDBJ whole genome shotgun (WGS) entry which is preliminary data.</text>
</comment>
<name>A0A815PCU8_9BILA</name>
<evidence type="ECO:0000313" key="3">
    <source>
        <dbReference type="Proteomes" id="UP000663882"/>
    </source>
</evidence>
<gene>
    <name evidence="2" type="ORF">RFH988_LOCUS36596</name>
</gene>
<evidence type="ECO:0000256" key="1">
    <source>
        <dbReference type="ARBA" id="ARBA00022737"/>
    </source>
</evidence>
<accession>A0A815PCU8</accession>
<dbReference type="SUPFAM" id="SSF52047">
    <property type="entry name" value="RNI-like"/>
    <property type="match status" value="1"/>
</dbReference>
<dbReference type="InterPro" id="IPR052201">
    <property type="entry name" value="LRR-containing_regulator"/>
</dbReference>
<sequence>MGLNTLIASYRSSFWLSEKKWLVMAAYILRTNEIWLHTIPFHSINSEKAEVRFELSSMENSFRLVTRPTSTILESDSNLTFTTLELGYNHIGPRGAKQLVDVLRKNKALTTLCFSYNQLGPEGTHYIADFLKDNTTLTTLDLGDNEIGDLGAKYLADALKKNTVTLIRSSSVLYSSSRTETVAHQF</sequence>
<dbReference type="SMART" id="SM00368">
    <property type="entry name" value="LRR_RI"/>
    <property type="match status" value="3"/>
</dbReference>
<organism evidence="2 3">
    <name type="scientific">Rotaria sordida</name>
    <dbReference type="NCBI Taxonomy" id="392033"/>
    <lineage>
        <taxon>Eukaryota</taxon>
        <taxon>Metazoa</taxon>
        <taxon>Spiralia</taxon>
        <taxon>Gnathifera</taxon>
        <taxon>Rotifera</taxon>
        <taxon>Eurotatoria</taxon>
        <taxon>Bdelloidea</taxon>
        <taxon>Philodinida</taxon>
        <taxon>Philodinidae</taxon>
        <taxon>Rotaria</taxon>
    </lineage>
</organism>
<keyword evidence="1" id="KW-0677">Repeat</keyword>
<protein>
    <submittedName>
        <fullName evidence="2">Uncharacterized protein</fullName>
    </submittedName>
</protein>
<dbReference type="Gene3D" id="3.80.10.10">
    <property type="entry name" value="Ribonuclease Inhibitor"/>
    <property type="match status" value="1"/>
</dbReference>
<dbReference type="PANTHER" id="PTHR24111:SF0">
    <property type="entry name" value="LEUCINE-RICH REPEAT-CONTAINING PROTEIN"/>
    <property type="match status" value="1"/>
</dbReference>